<dbReference type="SMART" id="SM00387">
    <property type="entry name" value="HATPase_c"/>
    <property type="match status" value="1"/>
</dbReference>
<dbReference type="Gene3D" id="1.10.287.130">
    <property type="match status" value="1"/>
</dbReference>
<dbReference type="PRINTS" id="PR00344">
    <property type="entry name" value="BCTRLSENSOR"/>
</dbReference>
<evidence type="ECO:0000256" key="14">
    <source>
        <dbReference type="SAM" id="Phobius"/>
    </source>
</evidence>
<dbReference type="Gene3D" id="3.30.565.10">
    <property type="entry name" value="Histidine kinase-like ATPase, C-terminal domain"/>
    <property type="match status" value="1"/>
</dbReference>
<comment type="caution">
    <text evidence="17">The sequence shown here is derived from an EMBL/GenBank/DDBJ whole genome shotgun (WGS) entry which is preliminary data.</text>
</comment>
<dbReference type="SUPFAM" id="SSF158472">
    <property type="entry name" value="HAMP domain-like"/>
    <property type="match status" value="1"/>
</dbReference>
<keyword evidence="4" id="KW-1003">Cell membrane</keyword>
<dbReference type="RefSeq" id="WP_194702865.1">
    <property type="nucleotide sequence ID" value="NZ_JADKNH010000010.1"/>
</dbReference>
<evidence type="ECO:0000313" key="17">
    <source>
        <dbReference type="EMBL" id="MBF4694623.1"/>
    </source>
</evidence>
<feature type="domain" description="Histidine kinase" evidence="15">
    <location>
        <begin position="298"/>
        <end position="501"/>
    </location>
</feature>
<feature type="transmembrane region" description="Helical" evidence="14">
    <location>
        <begin position="20"/>
        <end position="40"/>
    </location>
</feature>
<evidence type="ECO:0000256" key="12">
    <source>
        <dbReference type="ARBA" id="ARBA00023012"/>
    </source>
</evidence>
<gene>
    <name evidence="17" type="ORF">ISU02_16040</name>
</gene>
<protein>
    <recommendedName>
        <fullName evidence="3">histidine kinase</fullName>
        <ecNumber evidence="3">2.7.13.3</ecNumber>
    </recommendedName>
</protein>
<dbReference type="SUPFAM" id="SSF47384">
    <property type="entry name" value="Homodimeric domain of signal transducing histidine kinase"/>
    <property type="match status" value="1"/>
</dbReference>
<dbReference type="InterPro" id="IPR003660">
    <property type="entry name" value="HAMP_dom"/>
</dbReference>
<dbReference type="SUPFAM" id="SSF55874">
    <property type="entry name" value="ATPase domain of HSP90 chaperone/DNA topoisomerase II/histidine kinase"/>
    <property type="match status" value="1"/>
</dbReference>
<evidence type="ECO:0000256" key="4">
    <source>
        <dbReference type="ARBA" id="ARBA00022475"/>
    </source>
</evidence>
<proteinExistence type="predicted"/>
<reference evidence="17 18" key="1">
    <citation type="submission" date="2020-11" db="EMBL/GenBank/DDBJ databases">
        <title>Fusibacter basophilias sp. nov.</title>
        <authorList>
            <person name="Qiu D."/>
        </authorList>
    </citation>
    <scope>NUCLEOTIDE SEQUENCE [LARGE SCALE GENOMIC DNA]</scope>
    <source>
        <strain evidence="17 18">Q10-2</strain>
    </source>
</reference>
<dbReference type="InterPro" id="IPR036890">
    <property type="entry name" value="HATPase_C_sf"/>
</dbReference>
<dbReference type="SMART" id="SM00304">
    <property type="entry name" value="HAMP"/>
    <property type="match status" value="1"/>
</dbReference>
<dbReference type="PROSITE" id="PS50109">
    <property type="entry name" value="HIS_KIN"/>
    <property type="match status" value="1"/>
</dbReference>
<dbReference type="PANTHER" id="PTHR45528">
    <property type="entry name" value="SENSOR HISTIDINE KINASE CPXA"/>
    <property type="match status" value="1"/>
</dbReference>
<comment type="subcellular location">
    <subcellularLocation>
        <location evidence="2">Cell membrane</location>
        <topology evidence="2">Multi-pass membrane protein</topology>
    </subcellularLocation>
</comment>
<keyword evidence="12" id="KW-0902">Two-component regulatory system</keyword>
<keyword evidence="8" id="KW-0547">Nucleotide-binding</keyword>
<dbReference type="PANTHER" id="PTHR45528:SF1">
    <property type="entry name" value="SENSOR HISTIDINE KINASE CPXA"/>
    <property type="match status" value="1"/>
</dbReference>
<organism evidence="17 18">
    <name type="scientific">Fusibacter ferrireducens</name>
    <dbReference type="NCBI Taxonomy" id="2785058"/>
    <lineage>
        <taxon>Bacteria</taxon>
        <taxon>Bacillati</taxon>
        <taxon>Bacillota</taxon>
        <taxon>Clostridia</taxon>
        <taxon>Eubacteriales</taxon>
        <taxon>Eubacteriales Family XII. Incertae Sedis</taxon>
        <taxon>Fusibacter</taxon>
    </lineage>
</organism>
<dbReference type="GO" id="GO:0016301">
    <property type="term" value="F:kinase activity"/>
    <property type="evidence" value="ECO:0007669"/>
    <property type="project" value="UniProtKB-KW"/>
</dbReference>
<dbReference type="Pfam" id="PF02518">
    <property type="entry name" value="HATPase_c"/>
    <property type="match status" value="1"/>
</dbReference>
<dbReference type="Gene3D" id="6.10.340.10">
    <property type="match status" value="1"/>
</dbReference>
<dbReference type="InterPro" id="IPR005467">
    <property type="entry name" value="His_kinase_dom"/>
</dbReference>
<keyword evidence="10" id="KW-0067">ATP-binding</keyword>
<dbReference type="CDD" id="cd00082">
    <property type="entry name" value="HisKA"/>
    <property type="match status" value="1"/>
</dbReference>
<dbReference type="InterPro" id="IPR050398">
    <property type="entry name" value="HssS/ArlS-like"/>
</dbReference>
<keyword evidence="6" id="KW-0808">Transferase</keyword>
<keyword evidence="9 17" id="KW-0418">Kinase</keyword>
<dbReference type="InterPro" id="IPR003661">
    <property type="entry name" value="HisK_dim/P_dom"/>
</dbReference>
<keyword evidence="13 14" id="KW-0472">Membrane</keyword>
<dbReference type="Pfam" id="PF00672">
    <property type="entry name" value="HAMP"/>
    <property type="match status" value="1"/>
</dbReference>
<evidence type="ECO:0000256" key="13">
    <source>
        <dbReference type="ARBA" id="ARBA00023136"/>
    </source>
</evidence>
<keyword evidence="18" id="KW-1185">Reference proteome</keyword>
<accession>A0ABR9ZWU6</accession>
<evidence type="ECO:0000256" key="5">
    <source>
        <dbReference type="ARBA" id="ARBA00022553"/>
    </source>
</evidence>
<evidence type="ECO:0000256" key="1">
    <source>
        <dbReference type="ARBA" id="ARBA00000085"/>
    </source>
</evidence>
<dbReference type="Proteomes" id="UP000614200">
    <property type="component" value="Unassembled WGS sequence"/>
</dbReference>
<feature type="transmembrane region" description="Helical" evidence="14">
    <location>
        <begin position="214"/>
        <end position="233"/>
    </location>
</feature>
<feature type="domain" description="HAMP" evidence="16">
    <location>
        <begin position="238"/>
        <end position="290"/>
    </location>
</feature>
<evidence type="ECO:0000256" key="7">
    <source>
        <dbReference type="ARBA" id="ARBA00022692"/>
    </source>
</evidence>
<dbReference type="CDD" id="cd06225">
    <property type="entry name" value="HAMP"/>
    <property type="match status" value="1"/>
</dbReference>
<dbReference type="SMART" id="SM00388">
    <property type="entry name" value="HisKA"/>
    <property type="match status" value="1"/>
</dbReference>
<evidence type="ECO:0000259" key="16">
    <source>
        <dbReference type="PROSITE" id="PS50885"/>
    </source>
</evidence>
<name>A0ABR9ZWU6_9FIRM</name>
<evidence type="ECO:0000256" key="2">
    <source>
        <dbReference type="ARBA" id="ARBA00004651"/>
    </source>
</evidence>
<sequence length="501" mass="56025">MSKAPKKAQNLWTIERKILMPYIGFMIALPLVILIVFNIAMRLYTEKNAREEIRNTLVTTNLMLKQQLVKRPLDFSNEIDRKRFSDQIDFVNEIFKISKMANNTDIFIFSKTGELIFPTNRDETDPVILAAKEAIFIQEIDGIQRVKVNQMAYLIAGASIEINQPIPESAPASASSTTSPNVTGDLPLARPLNRTFHAVYVSSLNAANLLLKRINLILLSIIGVTLLVSSVFFKRIASGISKPIIEASAYADAISSGQYDALSVHQDTAEIYQLMHSLNQMSQKLEVQDQTQRNFLQNVSHELRTPLMSIQGYAEGLVGGVFKEVTHPAQIIADESIRLKGLVDELITLSRLESTSVSIQKSNLDLKMWLLEIVERAAGIALKENKHVRLICQDSVHLFLDESLLEKTISNLLSNAIRHAKDQIEISVEATSDFVKIFISDDGRGFRSNEIEFIFDRFFKGSDGNHGLGLAIVKSAVLLNGGEIKAYNSEQGAVFEIEFKR</sequence>
<dbReference type="InterPro" id="IPR003594">
    <property type="entry name" value="HATPase_dom"/>
</dbReference>
<dbReference type="EMBL" id="JADKNH010000010">
    <property type="protein sequence ID" value="MBF4694623.1"/>
    <property type="molecule type" value="Genomic_DNA"/>
</dbReference>
<comment type="catalytic activity">
    <reaction evidence="1">
        <text>ATP + protein L-histidine = ADP + protein N-phospho-L-histidine.</text>
        <dbReference type="EC" id="2.7.13.3"/>
    </reaction>
</comment>
<keyword evidence="5" id="KW-0597">Phosphoprotein</keyword>
<dbReference type="PROSITE" id="PS50885">
    <property type="entry name" value="HAMP"/>
    <property type="match status" value="1"/>
</dbReference>
<dbReference type="InterPro" id="IPR004358">
    <property type="entry name" value="Sig_transdc_His_kin-like_C"/>
</dbReference>
<dbReference type="EC" id="2.7.13.3" evidence="3"/>
<keyword evidence="7 14" id="KW-0812">Transmembrane</keyword>
<evidence type="ECO:0000256" key="8">
    <source>
        <dbReference type="ARBA" id="ARBA00022741"/>
    </source>
</evidence>
<evidence type="ECO:0000256" key="6">
    <source>
        <dbReference type="ARBA" id="ARBA00022679"/>
    </source>
</evidence>
<keyword evidence="11 14" id="KW-1133">Transmembrane helix</keyword>
<dbReference type="InterPro" id="IPR036097">
    <property type="entry name" value="HisK_dim/P_sf"/>
</dbReference>
<evidence type="ECO:0000256" key="11">
    <source>
        <dbReference type="ARBA" id="ARBA00022989"/>
    </source>
</evidence>
<evidence type="ECO:0000256" key="3">
    <source>
        <dbReference type="ARBA" id="ARBA00012438"/>
    </source>
</evidence>
<evidence type="ECO:0000259" key="15">
    <source>
        <dbReference type="PROSITE" id="PS50109"/>
    </source>
</evidence>
<evidence type="ECO:0000256" key="9">
    <source>
        <dbReference type="ARBA" id="ARBA00022777"/>
    </source>
</evidence>
<dbReference type="Pfam" id="PF00512">
    <property type="entry name" value="HisKA"/>
    <property type="match status" value="1"/>
</dbReference>
<evidence type="ECO:0000256" key="10">
    <source>
        <dbReference type="ARBA" id="ARBA00022840"/>
    </source>
</evidence>
<evidence type="ECO:0000313" key="18">
    <source>
        <dbReference type="Proteomes" id="UP000614200"/>
    </source>
</evidence>